<organism evidence="3 4">
    <name type="scientific">Nakamurella multipartita (strain ATCC 700099 / DSM 44233 / CIP 104796 / JCM 9543 / NBRC 105858 / Y-104)</name>
    <name type="common">Microsphaera multipartita</name>
    <dbReference type="NCBI Taxonomy" id="479431"/>
    <lineage>
        <taxon>Bacteria</taxon>
        <taxon>Bacillati</taxon>
        <taxon>Actinomycetota</taxon>
        <taxon>Actinomycetes</taxon>
        <taxon>Nakamurellales</taxon>
        <taxon>Nakamurellaceae</taxon>
        <taxon>Nakamurella</taxon>
    </lineage>
</organism>
<dbReference type="CDD" id="cd05289">
    <property type="entry name" value="MDR_like_2"/>
    <property type="match status" value="1"/>
</dbReference>
<dbReference type="AlphaFoldDB" id="C8XJQ8"/>
<dbReference type="EMBL" id="CP001737">
    <property type="protein sequence ID" value="ACV80619.1"/>
    <property type="molecule type" value="Genomic_DNA"/>
</dbReference>
<dbReference type="STRING" id="479431.Namu_4331"/>
<accession>C8XJQ8</accession>
<name>C8XJQ8_NAKMY</name>
<dbReference type="eggNOG" id="COG0604">
    <property type="taxonomic scope" value="Bacteria"/>
</dbReference>
<dbReference type="InParanoid" id="C8XJQ8"/>
<feature type="domain" description="Enoyl reductase (ER)" evidence="2">
    <location>
        <begin position="10"/>
        <end position="297"/>
    </location>
</feature>
<dbReference type="PANTHER" id="PTHR44154">
    <property type="entry name" value="QUINONE OXIDOREDUCTASE"/>
    <property type="match status" value="1"/>
</dbReference>
<protein>
    <submittedName>
        <fullName evidence="3">Alcohol dehydrogenase zinc-binding domain protein</fullName>
    </submittedName>
</protein>
<dbReference type="SMART" id="SM00829">
    <property type="entry name" value="PKS_ER"/>
    <property type="match status" value="1"/>
</dbReference>
<evidence type="ECO:0000259" key="2">
    <source>
        <dbReference type="SMART" id="SM00829"/>
    </source>
</evidence>
<dbReference type="Gene3D" id="3.40.50.720">
    <property type="entry name" value="NAD(P)-binding Rossmann-like Domain"/>
    <property type="match status" value="1"/>
</dbReference>
<dbReference type="SUPFAM" id="SSF51735">
    <property type="entry name" value="NAD(P)-binding Rossmann-fold domains"/>
    <property type="match status" value="1"/>
</dbReference>
<dbReference type="Gene3D" id="3.90.180.10">
    <property type="entry name" value="Medium-chain alcohol dehydrogenases, catalytic domain"/>
    <property type="match status" value="1"/>
</dbReference>
<dbReference type="OrthoDB" id="9801186at2"/>
<proteinExistence type="predicted"/>
<gene>
    <name evidence="3" type="ordered locus">Namu_4331</name>
</gene>
<reference evidence="3 4" key="2">
    <citation type="journal article" date="2010" name="Stand. Genomic Sci.">
        <title>Complete genome sequence of Nakamurella multipartita type strain (Y-104).</title>
        <authorList>
            <person name="Tice H."/>
            <person name="Mayilraj S."/>
            <person name="Sims D."/>
            <person name="Lapidus A."/>
            <person name="Nolan M."/>
            <person name="Lucas S."/>
            <person name="Glavina Del Rio T."/>
            <person name="Copeland A."/>
            <person name="Cheng J.F."/>
            <person name="Meincke L."/>
            <person name="Bruce D."/>
            <person name="Goodwin L."/>
            <person name="Pitluck S."/>
            <person name="Ivanova N."/>
            <person name="Mavromatis K."/>
            <person name="Ovchinnikova G."/>
            <person name="Pati A."/>
            <person name="Chen A."/>
            <person name="Palaniappan K."/>
            <person name="Land M."/>
            <person name="Hauser L."/>
            <person name="Chang Y.J."/>
            <person name="Jeffries C.D."/>
            <person name="Detter J.C."/>
            <person name="Brettin T."/>
            <person name="Rohde M."/>
            <person name="Goker M."/>
            <person name="Bristow J."/>
            <person name="Eisen J.A."/>
            <person name="Markowitz V."/>
            <person name="Hugenholtz P."/>
            <person name="Kyrpides N.C."/>
            <person name="Klenk H.P."/>
            <person name="Chen F."/>
        </authorList>
    </citation>
    <scope>NUCLEOTIDE SEQUENCE [LARGE SCALE GENOMIC DNA]</scope>
    <source>
        <strain evidence="4">ATCC 700099 / DSM 44233 / CIP 104796 / JCM 9543 / NBRC 105858 / Y-104</strain>
    </source>
</reference>
<sequence length="301" mass="30344">MRAVQFQEYGGPEVLGVGQAPEVHPGPGQVRVQVRASSVNPLDWKLRAGYMAQGKPLTSPGIVGFDASGVVDEIGEGVDDVAVGDDVFGLGSATAADQALLEVYARKPASVDWAVAAAAGVAAETSIRAFDLVGVTAGSTVLVDGGAGGVGAVAVQIAVARGATVIATAGPDNQDYLREIGATAVEYGAGVADRVRAVAPDGVDAVFDVAGKTPVADLLSLVREPAQVVTIARFDAGDSGIQLTTGRAATAGQALAETAALLENGALVIKVQTFPFSRAAEAHQISQSGHVRGKLVLIPES</sequence>
<evidence type="ECO:0000313" key="4">
    <source>
        <dbReference type="Proteomes" id="UP000002218"/>
    </source>
</evidence>
<dbReference type="SUPFAM" id="SSF50129">
    <property type="entry name" value="GroES-like"/>
    <property type="match status" value="1"/>
</dbReference>
<dbReference type="InterPro" id="IPR020843">
    <property type="entry name" value="ER"/>
</dbReference>
<dbReference type="InterPro" id="IPR036291">
    <property type="entry name" value="NAD(P)-bd_dom_sf"/>
</dbReference>
<dbReference type="InterPro" id="IPR013154">
    <property type="entry name" value="ADH-like_N"/>
</dbReference>
<keyword evidence="1" id="KW-0521">NADP</keyword>
<keyword evidence="4" id="KW-1185">Reference proteome</keyword>
<dbReference type="RefSeq" id="WP_015749444.1">
    <property type="nucleotide sequence ID" value="NC_013235.1"/>
</dbReference>
<dbReference type="InterPro" id="IPR011032">
    <property type="entry name" value="GroES-like_sf"/>
</dbReference>
<dbReference type="Pfam" id="PF08240">
    <property type="entry name" value="ADH_N"/>
    <property type="match status" value="1"/>
</dbReference>
<dbReference type="PANTHER" id="PTHR44154:SF1">
    <property type="entry name" value="QUINONE OXIDOREDUCTASE"/>
    <property type="match status" value="1"/>
</dbReference>
<dbReference type="Proteomes" id="UP000002218">
    <property type="component" value="Chromosome"/>
</dbReference>
<reference evidence="4" key="1">
    <citation type="submission" date="2009-09" db="EMBL/GenBank/DDBJ databases">
        <title>The complete genome of Nakamurella multipartita DSM 44233.</title>
        <authorList>
            <consortium name="US DOE Joint Genome Institute (JGI-PGF)"/>
            <person name="Lucas S."/>
            <person name="Copeland A."/>
            <person name="Lapidus A."/>
            <person name="Glavina del Rio T."/>
            <person name="Dalin E."/>
            <person name="Tice H."/>
            <person name="Bruce D."/>
            <person name="Goodwin L."/>
            <person name="Pitluck S."/>
            <person name="Kyrpides N."/>
            <person name="Mavromatis K."/>
            <person name="Ivanova N."/>
            <person name="Ovchinnikova G."/>
            <person name="Sims D."/>
            <person name="Meincke L."/>
            <person name="Brettin T."/>
            <person name="Detter J.C."/>
            <person name="Han C."/>
            <person name="Larimer F."/>
            <person name="Land M."/>
            <person name="Hauser L."/>
            <person name="Markowitz V."/>
            <person name="Cheng J.-F."/>
            <person name="Hugenholtz P."/>
            <person name="Woyke T."/>
            <person name="Wu D."/>
            <person name="Klenk H.-P."/>
            <person name="Eisen J.A."/>
        </authorList>
    </citation>
    <scope>NUCLEOTIDE SEQUENCE [LARGE SCALE GENOMIC DNA]</scope>
    <source>
        <strain evidence="4">ATCC 700099 / DSM 44233 / CIP 104796 / JCM 9543 / NBRC 105858 / Y-104</strain>
    </source>
</reference>
<dbReference type="GO" id="GO:0016491">
    <property type="term" value="F:oxidoreductase activity"/>
    <property type="evidence" value="ECO:0007669"/>
    <property type="project" value="InterPro"/>
</dbReference>
<dbReference type="InterPro" id="IPR051603">
    <property type="entry name" value="Zinc-ADH_QOR/CCCR"/>
</dbReference>
<dbReference type="KEGG" id="nml:Namu_4331"/>
<evidence type="ECO:0000313" key="3">
    <source>
        <dbReference type="EMBL" id="ACV80619.1"/>
    </source>
</evidence>
<dbReference type="Pfam" id="PF13602">
    <property type="entry name" value="ADH_zinc_N_2"/>
    <property type="match status" value="1"/>
</dbReference>
<evidence type="ECO:0000256" key="1">
    <source>
        <dbReference type="ARBA" id="ARBA00022857"/>
    </source>
</evidence>
<dbReference type="HOGENOM" id="CLU_026673_3_3_11"/>